<dbReference type="AlphaFoldDB" id="A0A240EIU3"/>
<dbReference type="OrthoDB" id="9764808at2"/>
<evidence type="ECO:0008006" key="4">
    <source>
        <dbReference type="Google" id="ProtNLM"/>
    </source>
</evidence>
<feature type="transmembrane region" description="Helical" evidence="1">
    <location>
        <begin position="12"/>
        <end position="37"/>
    </location>
</feature>
<accession>A0A240EIU3</accession>
<gene>
    <name evidence="2" type="ORF">VTH8203_01781</name>
</gene>
<protein>
    <recommendedName>
        <fullName evidence="4">Cache domain-containing protein</fullName>
    </recommendedName>
</protein>
<dbReference type="Proteomes" id="UP000219336">
    <property type="component" value="Unassembled WGS sequence"/>
</dbReference>
<organism evidence="2 3">
    <name type="scientific">Vibrio thalassae</name>
    <dbReference type="NCBI Taxonomy" id="1243014"/>
    <lineage>
        <taxon>Bacteria</taxon>
        <taxon>Pseudomonadati</taxon>
        <taxon>Pseudomonadota</taxon>
        <taxon>Gammaproteobacteria</taxon>
        <taxon>Vibrionales</taxon>
        <taxon>Vibrionaceae</taxon>
        <taxon>Vibrio</taxon>
    </lineage>
</organism>
<keyword evidence="1" id="KW-0472">Membrane</keyword>
<evidence type="ECO:0000313" key="3">
    <source>
        <dbReference type="Proteomes" id="UP000219336"/>
    </source>
</evidence>
<name>A0A240EIU3_9VIBR</name>
<keyword evidence="1" id="KW-0812">Transmembrane</keyword>
<proteinExistence type="predicted"/>
<evidence type="ECO:0000313" key="2">
    <source>
        <dbReference type="EMBL" id="SNX48163.1"/>
    </source>
</evidence>
<keyword evidence="3" id="KW-1185">Reference proteome</keyword>
<reference evidence="3" key="1">
    <citation type="submission" date="2016-06" db="EMBL/GenBank/DDBJ databases">
        <authorList>
            <person name="Rodrigo-Torres L."/>
            <person name="Arahal R.D."/>
            <person name="Lucena T."/>
        </authorList>
    </citation>
    <scope>NUCLEOTIDE SEQUENCE [LARGE SCALE GENOMIC DNA]</scope>
    <source>
        <strain evidence="3">CECT8203</strain>
    </source>
</reference>
<dbReference type="EMBL" id="OANU01000022">
    <property type="protein sequence ID" value="SNX48163.1"/>
    <property type="molecule type" value="Genomic_DNA"/>
</dbReference>
<evidence type="ECO:0000256" key="1">
    <source>
        <dbReference type="SAM" id="Phobius"/>
    </source>
</evidence>
<dbReference type="RefSeq" id="WP_096993362.1">
    <property type="nucleotide sequence ID" value="NZ_JBHSII010000011.1"/>
</dbReference>
<keyword evidence="1" id="KW-1133">Transmembrane helix</keyword>
<sequence>MPTSSKTQNKLTFPLHIHISTLFVVLVLVICGVQIWITQASLNKVLLNANENLFERIAGETRSNMSYHFGPSFSIVDAYSAGELVREVDPERRFAFVPELASLLRANQNIFTLKAAFPDGEWIAVIRLTDPTMRRNLGIDSNATYAALSYNPESNKLSVRTYNIHVMRLQSSLIESPFSDPRSMDWYRSSSITTAKVSKPYYMSIISKTGVTIHRKAANGTVFGADVILDQVSQVLRDNDESRDALRVLYDDDFNVFAYSQPELIEVRDVLRQSSPLKLGNINHPLISSTMDIVAFGAQAKEITYKGEKWVVKVDSL</sequence>